<evidence type="ECO:0000256" key="7">
    <source>
        <dbReference type="ARBA" id="ARBA00022989"/>
    </source>
</evidence>
<protein>
    <recommendedName>
        <fullName evidence="10">Tol-Pal system protein TolQ</fullName>
    </recommendedName>
</protein>
<dbReference type="InterPro" id="IPR014163">
    <property type="entry name" value="Tol-Pal_TolQ"/>
</dbReference>
<dbReference type="InterPro" id="IPR050790">
    <property type="entry name" value="ExbB/TolQ_transport"/>
</dbReference>
<keyword evidence="7 10" id="KW-1133">Transmembrane helix</keyword>
<dbReference type="GO" id="GO:0017038">
    <property type="term" value="P:protein import"/>
    <property type="evidence" value="ECO:0007669"/>
    <property type="project" value="TreeGrafter"/>
</dbReference>
<evidence type="ECO:0000256" key="2">
    <source>
        <dbReference type="ARBA" id="ARBA00010442"/>
    </source>
</evidence>
<dbReference type="GO" id="GO:0051301">
    <property type="term" value="P:cell division"/>
    <property type="evidence" value="ECO:0007669"/>
    <property type="project" value="UniProtKB-UniRule"/>
</dbReference>
<keyword evidence="3 10" id="KW-1003">Cell membrane</keyword>
<evidence type="ECO:0000256" key="3">
    <source>
        <dbReference type="ARBA" id="ARBA00022475"/>
    </source>
</evidence>
<feature type="transmembrane region" description="Helical" evidence="10">
    <location>
        <begin position="187"/>
        <end position="209"/>
    </location>
</feature>
<reference evidence="12" key="1">
    <citation type="submission" date="2021-02" db="EMBL/GenBank/DDBJ databases">
        <title>Thiocyanate and organic carbon inputs drive convergent selection for specific autotrophic Afipia and Thiobacillus strains within complex microbiomes.</title>
        <authorList>
            <person name="Huddy R.J."/>
            <person name="Sachdeva R."/>
            <person name="Kadzinga F."/>
            <person name="Kantor R.S."/>
            <person name="Harrison S.T.L."/>
            <person name="Banfield J.F."/>
        </authorList>
    </citation>
    <scope>NUCLEOTIDE SEQUENCE</scope>
    <source>
        <strain evidence="12">SCN18_10_11_15_R4_P_38_20</strain>
    </source>
</reference>
<dbReference type="Proteomes" id="UP000664414">
    <property type="component" value="Unassembled WGS sequence"/>
</dbReference>
<evidence type="ECO:0000256" key="1">
    <source>
        <dbReference type="ARBA" id="ARBA00004651"/>
    </source>
</evidence>
<evidence type="ECO:0000313" key="12">
    <source>
        <dbReference type="EMBL" id="MBN9413524.1"/>
    </source>
</evidence>
<evidence type="ECO:0000256" key="10">
    <source>
        <dbReference type="HAMAP-Rule" id="MF_02202"/>
    </source>
</evidence>
<evidence type="ECO:0000313" key="13">
    <source>
        <dbReference type="Proteomes" id="UP000664414"/>
    </source>
</evidence>
<comment type="function">
    <text evidence="10">Part of the Tol-Pal system, which plays a role in outer membrane invagination during cell division and is important for maintaining outer membrane integrity.</text>
</comment>
<dbReference type="PANTHER" id="PTHR30625">
    <property type="entry name" value="PROTEIN TOLQ"/>
    <property type="match status" value="1"/>
</dbReference>
<organism evidence="12 13">
    <name type="scientific">Candidatus Paracaedimonas acanthamoebae</name>
    <dbReference type="NCBI Taxonomy" id="244581"/>
    <lineage>
        <taxon>Bacteria</taxon>
        <taxon>Pseudomonadati</taxon>
        <taxon>Pseudomonadota</taxon>
        <taxon>Alphaproteobacteria</taxon>
        <taxon>Holosporales</taxon>
        <taxon>Caedimonadaceae</taxon>
        <taxon>Candidatus Paracaedimonas</taxon>
    </lineage>
</organism>
<keyword evidence="6 10" id="KW-0812">Transmembrane</keyword>
<feature type="transmembrane region" description="Helical" evidence="10">
    <location>
        <begin position="31"/>
        <end position="52"/>
    </location>
</feature>
<evidence type="ECO:0000256" key="6">
    <source>
        <dbReference type="ARBA" id="ARBA00022692"/>
    </source>
</evidence>
<feature type="transmembrane region" description="Helical" evidence="10">
    <location>
        <begin position="144"/>
        <end position="167"/>
    </location>
</feature>
<sequence length="242" mass="26582">MDNTAIDATTIGKSVATTDLSAWGLFINADLVVQLVMLSLIVASIWCWTIIFSKVMRLRDLQSLAEKFEEAFWSGGSLDSLYDRVGTRPTDPFSSIFAAAMKEWRRSLKGKPATREAKAMLQQRIERIMHVTVDREMDQLERHLPFLASVGSTAPFVGLFGTVWGIMHSFQGIASSQSTNLAVVAPGIAEALFATAIGLVAAIPAVLAYNKISTELGRYGMRLDSFANEFSAIISRQLEEVE</sequence>
<evidence type="ECO:0000256" key="4">
    <source>
        <dbReference type="ARBA" id="ARBA00022519"/>
    </source>
</evidence>
<dbReference type="PANTHER" id="PTHR30625:SF3">
    <property type="entry name" value="TOL-PAL SYSTEM PROTEIN TOLQ"/>
    <property type="match status" value="1"/>
</dbReference>
<dbReference type="GO" id="GO:0043213">
    <property type="term" value="P:bacteriocin transport"/>
    <property type="evidence" value="ECO:0007669"/>
    <property type="project" value="InterPro"/>
</dbReference>
<evidence type="ECO:0000256" key="5">
    <source>
        <dbReference type="ARBA" id="ARBA00022618"/>
    </source>
</evidence>
<dbReference type="NCBIfam" id="TIGR02796">
    <property type="entry name" value="tolQ"/>
    <property type="match status" value="1"/>
</dbReference>
<dbReference type="GO" id="GO:0005886">
    <property type="term" value="C:plasma membrane"/>
    <property type="evidence" value="ECO:0007669"/>
    <property type="project" value="UniProtKB-SubCell"/>
</dbReference>
<dbReference type="Pfam" id="PF01618">
    <property type="entry name" value="MotA_ExbB"/>
    <property type="match status" value="1"/>
</dbReference>
<accession>A0A8J7PXI7</accession>
<keyword evidence="9 10" id="KW-0131">Cell cycle</keyword>
<evidence type="ECO:0000259" key="11">
    <source>
        <dbReference type="Pfam" id="PF01618"/>
    </source>
</evidence>
<gene>
    <name evidence="10 12" type="primary">tolQ</name>
    <name evidence="12" type="ORF">J0H12_06355</name>
</gene>
<comment type="subcellular location">
    <subcellularLocation>
        <location evidence="10">Cell inner membrane</location>
        <topology evidence="10">Multi-pass membrane protein</topology>
    </subcellularLocation>
    <subcellularLocation>
        <location evidence="1">Cell membrane</location>
        <topology evidence="1">Multi-pass membrane protein</topology>
    </subcellularLocation>
</comment>
<comment type="caution">
    <text evidence="12">The sequence shown here is derived from an EMBL/GenBank/DDBJ whole genome shotgun (WGS) entry which is preliminary data.</text>
</comment>
<dbReference type="EMBL" id="JAFKGL010000026">
    <property type="protein sequence ID" value="MBN9413524.1"/>
    <property type="molecule type" value="Genomic_DNA"/>
</dbReference>
<comment type="similarity">
    <text evidence="2 10">Belongs to the ExbB/TolQ family.</text>
</comment>
<proteinExistence type="inferred from homology"/>
<evidence type="ECO:0000256" key="8">
    <source>
        <dbReference type="ARBA" id="ARBA00023136"/>
    </source>
</evidence>
<keyword evidence="8 10" id="KW-0472">Membrane</keyword>
<keyword evidence="4 10" id="KW-0997">Cell inner membrane</keyword>
<comment type="subunit">
    <text evidence="10">The Tol-Pal system is composed of five core proteins: the inner membrane proteins TolA, TolQ and TolR, the periplasmic protein TolB and the outer membrane protein Pal. They form a network linking the inner and outer membranes and the peptidoglycan layer.</text>
</comment>
<dbReference type="AlphaFoldDB" id="A0A8J7PXI7"/>
<feature type="domain" description="MotA/TolQ/ExbB proton channel" evidence="11">
    <location>
        <begin position="95"/>
        <end position="218"/>
    </location>
</feature>
<dbReference type="HAMAP" id="MF_02202">
    <property type="entry name" value="TolQ"/>
    <property type="match status" value="1"/>
</dbReference>
<name>A0A8J7PXI7_9PROT</name>
<keyword evidence="5 10" id="KW-0132">Cell division</keyword>
<evidence type="ECO:0000256" key="9">
    <source>
        <dbReference type="ARBA" id="ARBA00023306"/>
    </source>
</evidence>
<dbReference type="InterPro" id="IPR002898">
    <property type="entry name" value="MotA_ExbB_proton_chnl"/>
</dbReference>